<keyword evidence="2" id="KW-1185">Reference proteome</keyword>
<reference evidence="1 2" key="1">
    <citation type="submission" date="2018-01" db="EMBL/GenBank/DDBJ databases">
        <title>Cryobacterium sp. nov., from glaciers in China.</title>
        <authorList>
            <person name="Liu Q."/>
            <person name="Xin Y.-H."/>
        </authorList>
    </citation>
    <scope>NUCLEOTIDE SEQUENCE [LARGE SCALE GENOMIC DNA]</scope>
    <source>
        <strain evidence="1 2">TMN-42</strain>
    </source>
</reference>
<dbReference type="AlphaFoldDB" id="A0A2S3ZHN0"/>
<protein>
    <recommendedName>
        <fullName evidence="3">Thioredoxin-like fold domain-containing protein</fullName>
    </recommendedName>
</protein>
<accession>A0A2S3ZHN0</accession>
<dbReference type="Gene3D" id="3.40.30.10">
    <property type="entry name" value="Glutaredoxin"/>
    <property type="match status" value="1"/>
</dbReference>
<evidence type="ECO:0000313" key="1">
    <source>
        <dbReference type="EMBL" id="POH66947.1"/>
    </source>
</evidence>
<name>A0A2S3ZHN0_9MICO</name>
<proteinExistence type="predicted"/>
<gene>
    <name evidence="1" type="ORF">C3B61_07745</name>
</gene>
<dbReference type="InterPro" id="IPR036249">
    <property type="entry name" value="Thioredoxin-like_sf"/>
</dbReference>
<dbReference type="EMBL" id="PPXD01000008">
    <property type="protein sequence ID" value="POH66947.1"/>
    <property type="molecule type" value="Genomic_DNA"/>
</dbReference>
<organism evidence="1 2">
    <name type="scientific">Cryobacterium zongtaii</name>
    <dbReference type="NCBI Taxonomy" id="1259217"/>
    <lineage>
        <taxon>Bacteria</taxon>
        <taxon>Bacillati</taxon>
        <taxon>Actinomycetota</taxon>
        <taxon>Actinomycetes</taxon>
        <taxon>Micrococcales</taxon>
        <taxon>Microbacteriaceae</taxon>
        <taxon>Cryobacterium</taxon>
    </lineage>
</organism>
<dbReference type="RefSeq" id="WP_103460095.1">
    <property type="nucleotide sequence ID" value="NZ_PPXD01000008.1"/>
</dbReference>
<evidence type="ECO:0008006" key="3">
    <source>
        <dbReference type="Google" id="ProtNLM"/>
    </source>
</evidence>
<dbReference type="SUPFAM" id="SSF52833">
    <property type="entry name" value="Thioredoxin-like"/>
    <property type="match status" value="1"/>
</dbReference>
<comment type="caution">
    <text evidence="1">The sequence shown here is derived from an EMBL/GenBank/DDBJ whole genome shotgun (WGS) entry which is preliminary data.</text>
</comment>
<sequence>MFCIAAFIVLVVMAAFSAKYRRYVGKAWNCTWRRVTFRPCDTTFKQDIKDHLLAPIAVRRPGLVRPASIGLEILAVLVLVTTIWSGYTVVKSAVNLYVYGTCNKQDSASCTLGAEACSIPDETPGFMESLGEFDVLGAFGNEFGSLGETFAAIPARLQTWTAEDYLPANASYLTEDTANPVAVEVIDPGCTFCKALFQNIEEAGFESAYNLTYIAYPIAGTEGYKFPNSLLVTQYLEALRLHPLDGAETPVDWQVLERIFTEKAETGLPWQETINSMDSDEATATLVDWLGEFGLSADQIDAVVTEAASDTVTDIIAANKTLVEEKIATVKIPTIIFDGRRHDGLVSVDGLQ</sequence>
<dbReference type="Proteomes" id="UP000237340">
    <property type="component" value="Unassembled WGS sequence"/>
</dbReference>
<evidence type="ECO:0000313" key="2">
    <source>
        <dbReference type="Proteomes" id="UP000237340"/>
    </source>
</evidence>